<evidence type="ECO:0000313" key="2">
    <source>
        <dbReference type="EMBL" id="MBD3364299.1"/>
    </source>
</evidence>
<feature type="compositionally biased region" description="Basic and acidic residues" evidence="1">
    <location>
        <begin position="1"/>
        <end position="81"/>
    </location>
</feature>
<evidence type="ECO:0000313" key="3">
    <source>
        <dbReference type="Proteomes" id="UP000630660"/>
    </source>
</evidence>
<sequence length="272" mass="31452">MPKFIPKSEKKDEEKKAEQVKEKKEEKKPVSEEDELKKLEAKFGKQKKEGEGDDMWKKMKTEGSGEKTSVQDKMTEYEISKRAAPPPGSISREDPDFISSDELEKRRRELNMLETRINNLEKEEQDINQRLNFLRKEHSAMELAIKEKAHLEREIAELREDRNRVKGKLDELKEQEGELENKTWEELKKSPAIGARISSLERRIHELEGQILELNEQRLRSGMPAVTPKSSESKPETLEEETPRKTLEKPEPAEKTSQSEGGEKSSETGGKK</sequence>
<feature type="non-terminal residue" evidence="2">
    <location>
        <position position="272"/>
    </location>
</feature>
<feature type="region of interest" description="Disordered" evidence="1">
    <location>
        <begin position="1"/>
        <end position="103"/>
    </location>
</feature>
<dbReference type="Proteomes" id="UP000630660">
    <property type="component" value="Unassembled WGS sequence"/>
</dbReference>
<dbReference type="EMBL" id="WJKJ01000116">
    <property type="protein sequence ID" value="MBD3364299.1"/>
    <property type="molecule type" value="Genomic_DNA"/>
</dbReference>
<protein>
    <submittedName>
        <fullName evidence="2">Uncharacterized protein</fullName>
    </submittedName>
</protein>
<feature type="compositionally biased region" description="Basic and acidic residues" evidence="1">
    <location>
        <begin position="231"/>
        <end position="254"/>
    </location>
</feature>
<dbReference type="Gene3D" id="1.10.287.1490">
    <property type="match status" value="1"/>
</dbReference>
<proteinExistence type="predicted"/>
<accession>A0A9D5K8Y0</accession>
<organism evidence="2 3">
    <name type="scientific">candidate division WOR-3 bacterium</name>
    <dbReference type="NCBI Taxonomy" id="2052148"/>
    <lineage>
        <taxon>Bacteria</taxon>
        <taxon>Bacteria division WOR-3</taxon>
    </lineage>
</organism>
<evidence type="ECO:0000256" key="1">
    <source>
        <dbReference type="SAM" id="MobiDB-lite"/>
    </source>
</evidence>
<name>A0A9D5K8Y0_UNCW3</name>
<dbReference type="AlphaFoldDB" id="A0A9D5K8Y0"/>
<comment type="caution">
    <text evidence="2">The sequence shown here is derived from an EMBL/GenBank/DDBJ whole genome shotgun (WGS) entry which is preliminary data.</text>
</comment>
<gene>
    <name evidence="2" type="ORF">GF359_03695</name>
</gene>
<feature type="region of interest" description="Disordered" evidence="1">
    <location>
        <begin position="214"/>
        <end position="272"/>
    </location>
</feature>
<reference evidence="2" key="1">
    <citation type="submission" date="2019-11" db="EMBL/GenBank/DDBJ databases">
        <title>Microbial mats filling the niche in hypersaline microbial mats.</title>
        <authorList>
            <person name="Wong H.L."/>
            <person name="Macleod F.I."/>
            <person name="White R.A. III"/>
            <person name="Burns B.P."/>
        </authorList>
    </citation>
    <scope>NUCLEOTIDE SEQUENCE</scope>
    <source>
        <strain evidence="2">Bin_327</strain>
    </source>
</reference>
<feature type="compositionally biased region" description="Basic and acidic residues" evidence="1">
    <location>
        <begin position="261"/>
        <end position="272"/>
    </location>
</feature>